<evidence type="ECO:0000313" key="3">
    <source>
        <dbReference type="Proteomes" id="UP001279410"/>
    </source>
</evidence>
<sequence length="156" mass="17202">MQSTLLSMCARAPILPIPLISDFFPRFHDYPCTPPPPREKKILKEETFNGETGGGYKDGERRGDNDGDREEVFDSDDDDNTVFVLEVWLVLMSGFTMMGSETDGQAAAHSPSLPLPHVQAADAKCRQNLKNTGQNGIETSGMKWHQAAADMTTKTL</sequence>
<evidence type="ECO:0000256" key="1">
    <source>
        <dbReference type="SAM" id="MobiDB-lite"/>
    </source>
</evidence>
<reference evidence="2" key="1">
    <citation type="submission" date="2022-08" db="EMBL/GenBank/DDBJ databases">
        <title>Genome sequencing of akame (Lates japonicus).</title>
        <authorList>
            <person name="Hashiguchi Y."/>
            <person name="Takahashi H."/>
        </authorList>
    </citation>
    <scope>NUCLEOTIDE SEQUENCE</scope>
    <source>
        <strain evidence="2">Kochi</strain>
    </source>
</reference>
<accession>A0AAD3RFX1</accession>
<feature type="compositionally biased region" description="Basic and acidic residues" evidence="1">
    <location>
        <begin position="57"/>
        <end position="72"/>
    </location>
</feature>
<protein>
    <submittedName>
        <fullName evidence="2">Double C2-like domain-containing protein beta isoform X1</fullName>
    </submittedName>
</protein>
<dbReference type="Proteomes" id="UP001279410">
    <property type="component" value="Unassembled WGS sequence"/>
</dbReference>
<proteinExistence type="predicted"/>
<organism evidence="2 3">
    <name type="scientific">Lates japonicus</name>
    <name type="common">Japanese lates</name>
    <dbReference type="NCBI Taxonomy" id="270547"/>
    <lineage>
        <taxon>Eukaryota</taxon>
        <taxon>Metazoa</taxon>
        <taxon>Chordata</taxon>
        <taxon>Craniata</taxon>
        <taxon>Vertebrata</taxon>
        <taxon>Euteleostomi</taxon>
        <taxon>Actinopterygii</taxon>
        <taxon>Neopterygii</taxon>
        <taxon>Teleostei</taxon>
        <taxon>Neoteleostei</taxon>
        <taxon>Acanthomorphata</taxon>
        <taxon>Carangaria</taxon>
        <taxon>Carangaria incertae sedis</taxon>
        <taxon>Centropomidae</taxon>
        <taxon>Lates</taxon>
    </lineage>
</organism>
<dbReference type="AlphaFoldDB" id="A0AAD3RFX1"/>
<dbReference type="EMBL" id="BRZM01000099">
    <property type="protein sequence ID" value="GLD66931.1"/>
    <property type="molecule type" value="Genomic_DNA"/>
</dbReference>
<name>A0AAD3RFX1_LATJO</name>
<keyword evidence="3" id="KW-1185">Reference proteome</keyword>
<feature type="region of interest" description="Disordered" evidence="1">
    <location>
        <begin position="34"/>
        <end position="76"/>
    </location>
</feature>
<evidence type="ECO:0000313" key="2">
    <source>
        <dbReference type="EMBL" id="GLD66931.1"/>
    </source>
</evidence>
<comment type="caution">
    <text evidence="2">The sequence shown here is derived from an EMBL/GenBank/DDBJ whole genome shotgun (WGS) entry which is preliminary data.</text>
</comment>
<feature type="compositionally biased region" description="Basic and acidic residues" evidence="1">
    <location>
        <begin position="37"/>
        <end position="47"/>
    </location>
</feature>
<gene>
    <name evidence="2" type="ORF">AKAME5_001830500</name>
</gene>
<feature type="non-terminal residue" evidence="2">
    <location>
        <position position="156"/>
    </location>
</feature>